<gene>
    <name evidence="2" type="ORF">GCM10008119_01440</name>
</gene>
<dbReference type="Proteomes" id="UP000645390">
    <property type="component" value="Unassembled WGS sequence"/>
</dbReference>
<dbReference type="EMBL" id="BMDJ01000001">
    <property type="protein sequence ID" value="GGI22197.1"/>
    <property type="molecule type" value="Genomic_DNA"/>
</dbReference>
<comment type="caution">
    <text evidence="2">The sequence shown here is derived from an EMBL/GenBank/DDBJ whole genome shotgun (WGS) entry which is preliminary data.</text>
</comment>
<evidence type="ECO:0000256" key="1">
    <source>
        <dbReference type="SAM" id="SignalP"/>
    </source>
</evidence>
<evidence type="ECO:0008006" key="4">
    <source>
        <dbReference type="Google" id="ProtNLM"/>
    </source>
</evidence>
<keyword evidence="1" id="KW-0732">Signal</keyword>
<feature type="chain" id="PRO_5045118374" description="CarboxypepD_reg-like domain-containing protein" evidence="1">
    <location>
        <begin position="34"/>
        <end position="262"/>
    </location>
</feature>
<proteinExistence type="predicted"/>
<feature type="signal peptide" evidence="1">
    <location>
        <begin position="1"/>
        <end position="33"/>
    </location>
</feature>
<accession>A0ABQ2BDQ1</accession>
<evidence type="ECO:0000313" key="2">
    <source>
        <dbReference type="EMBL" id="GGI22197.1"/>
    </source>
</evidence>
<organism evidence="2 3">
    <name type="scientific">Pedobacter mendelii</name>
    <dbReference type="NCBI Taxonomy" id="1908240"/>
    <lineage>
        <taxon>Bacteria</taxon>
        <taxon>Pseudomonadati</taxon>
        <taxon>Bacteroidota</taxon>
        <taxon>Sphingobacteriia</taxon>
        <taxon>Sphingobacteriales</taxon>
        <taxon>Sphingobacteriaceae</taxon>
        <taxon>Pedobacter</taxon>
    </lineage>
</organism>
<evidence type="ECO:0000313" key="3">
    <source>
        <dbReference type="Proteomes" id="UP000645390"/>
    </source>
</evidence>
<keyword evidence="3" id="KW-1185">Reference proteome</keyword>
<reference evidence="3" key="1">
    <citation type="journal article" date="2019" name="Int. J. Syst. Evol. Microbiol.">
        <title>The Global Catalogue of Microorganisms (GCM) 10K type strain sequencing project: providing services to taxonomists for standard genome sequencing and annotation.</title>
        <authorList>
            <consortium name="The Broad Institute Genomics Platform"/>
            <consortium name="The Broad Institute Genome Sequencing Center for Infectious Disease"/>
            <person name="Wu L."/>
            <person name="Ma J."/>
        </authorList>
    </citation>
    <scope>NUCLEOTIDE SEQUENCE [LARGE SCALE GENOMIC DNA]</scope>
    <source>
        <strain evidence="3">CCM 8939</strain>
    </source>
</reference>
<protein>
    <recommendedName>
        <fullName evidence="4">CarboxypepD_reg-like domain-containing protein</fullName>
    </recommendedName>
</protein>
<sequence>MLNRHFNIQTNLFLNMYKLIVVLLIAIPFGAFAQTTVATGAIYDFSKKNISLPGVTVRNLSNKKIISANAAGKFTTSAKIGDLLEFSLVGYVTDTLYITNLLPKTIYMVEKNNNLADVNIKGVKINKEILTPDKQAEKYTLMGTGGNLDRKKMTDKVGGLSLNLGYGKYKRQQRKEAELEEREKYLAEIDENFSEKNINNLLKLEGEDLKNFMIIYRPSVLKVQSERPFKYSYYIVQAYHAWLKLSPKERKLQDLPDLGKKN</sequence>
<name>A0ABQ2BDQ1_9SPHI</name>